<gene>
    <name evidence="9" type="ORF">KME25_21240</name>
</gene>
<dbReference type="GO" id="GO:0000156">
    <property type="term" value="F:phosphorelay response regulator activity"/>
    <property type="evidence" value="ECO:0007669"/>
    <property type="project" value="TreeGrafter"/>
</dbReference>
<evidence type="ECO:0000313" key="10">
    <source>
        <dbReference type="Proteomes" id="UP000753908"/>
    </source>
</evidence>
<name>A0A951UAW6_9CYAN</name>
<evidence type="ECO:0000256" key="7">
    <source>
        <dbReference type="SAM" id="Coils"/>
    </source>
</evidence>
<dbReference type="GO" id="GO:0000976">
    <property type="term" value="F:transcription cis-regulatory region binding"/>
    <property type="evidence" value="ECO:0007669"/>
    <property type="project" value="TreeGrafter"/>
</dbReference>
<dbReference type="SUPFAM" id="SSF55785">
    <property type="entry name" value="PYP-like sensor domain (PAS domain)"/>
    <property type="match status" value="1"/>
</dbReference>
<keyword evidence="7" id="KW-0175">Coiled coil</keyword>
<reference evidence="9" key="2">
    <citation type="journal article" date="2022" name="Microbiol. Resour. Announc.">
        <title>Metagenome Sequencing to Explore Phylogenomics of Terrestrial Cyanobacteria.</title>
        <authorList>
            <person name="Ward R.D."/>
            <person name="Stajich J.E."/>
            <person name="Johansen J.R."/>
            <person name="Huntemann M."/>
            <person name="Clum A."/>
            <person name="Foster B."/>
            <person name="Foster B."/>
            <person name="Roux S."/>
            <person name="Palaniappan K."/>
            <person name="Varghese N."/>
            <person name="Mukherjee S."/>
            <person name="Reddy T.B.K."/>
            <person name="Daum C."/>
            <person name="Copeland A."/>
            <person name="Chen I.A."/>
            <person name="Ivanova N.N."/>
            <person name="Kyrpides N.C."/>
            <person name="Shapiro N."/>
            <person name="Eloe-Fadrosh E.A."/>
            <person name="Pietrasiak N."/>
        </authorList>
    </citation>
    <scope>NUCLEOTIDE SEQUENCE</scope>
    <source>
        <strain evidence="9">CPER-KK1</strain>
    </source>
</reference>
<sequence>MTFEEALEWVEFTLEAKTGKQLTAPEKQILKAAWDNETYGAVAESLYMSVGHIKDLAYPLWQRLSDLLGKKVTKNDFRRLLLERSATPTLASPAIEESDVEHTGDFKANILIVDDIVENLYLLTDILTKQGYKVRSVTNGNMALRTVRNNPPDVILLDIKMPDINGYQVCSTLKSDEETSEIPVIFLSALNEVFDKVKAFQVGAVDYITKPFQPEEVLVRLQTHLTIQQQKHQLQQEIDQHQQTAEILYQSRALLASLLNSSRDGIAAMQAVRNLITGEIEEFRYLLVNPVFAKFLGKKREELTSKSVGKKLLNRLTPGLFEKFMQVVETGEALLQEFCWETDTEKKCYDLIAVKLGDGFSITIREKQGTREK</sequence>
<evidence type="ECO:0000256" key="3">
    <source>
        <dbReference type="ARBA" id="ARBA00023015"/>
    </source>
</evidence>
<dbReference type="GO" id="GO:0005829">
    <property type="term" value="C:cytosol"/>
    <property type="evidence" value="ECO:0007669"/>
    <property type="project" value="TreeGrafter"/>
</dbReference>
<dbReference type="AlphaFoldDB" id="A0A951UAW6"/>
<dbReference type="InterPro" id="IPR035965">
    <property type="entry name" value="PAS-like_dom_sf"/>
</dbReference>
<evidence type="ECO:0000256" key="1">
    <source>
        <dbReference type="ARBA" id="ARBA00022553"/>
    </source>
</evidence>
<dbReference type="InterPro" id="IPR001789">
    <property type="entry name" value="Sig_transdc_resp-reg_receiver"/>
</dbReference>
<dbReference type="PANTHER" id="PTHR48111:SF1">
    <property type="entry name" value="TWO-COMPONENT RESPONSE REGULATOR ORR33"/>
    <property type="match status" value="1"/>
</dbReference>
<dbReference type="GO" id="GO:0032993">
    <property type="term" value="C:protein-DNA complex"/>
    <property type="evidence" value="ECO:0007669"/>
    <property type="project" value="TreeGrafter"/>
</dbReference>
<keyword evidence="1 6" id="KW-0597">Phosphoprotein</keyword>
<dbReference type="GO" id="GO:0006355">
    <property type="term" value="P:regulation of DNA-templated transcription"/>
    <property type="evidence" value="ECO:0007669"/>
    <property type="project" value="TreeGrafter"/>
</dbReference>
<feature type="coiled-coil region" evidence="7">
    <location>
        <begin position="224"/>
        <end position="251"/>
    </location>
</feature>
<evidence type="ECO:0000259" key="8">
    <source>
        <dbReference type="PROSITE" id="PS50110"/>
    </source>
</evidence>
<dbReference type="Gene3D" id="3.30.450.20">
    <property type="entry name" value="PAS domain"/>
    <property type="match status" value="1"/>
</dbReference>
<evidence type="ECO:0000313" key="9">
    <source>
        <dbReference type="EMBL" id="MBW4546943.1"/>
    </source>
</evidence>
<dbReference type="Pfam" id="PF26355">
    <property type="entry name" value="HTH_VMAP-M9"/>
    <property type="match status" value="1"/>
</dbReference>
<keyword evidence="4" id="KW-0238">DNA-binding</keyword>
<dbReference type="Pfam" id="PF00072">
    <property type="entry name" value="Response_reg"/>
    <property type="match status" value="1"/>
</dbReference>
<organism evidence="9 10">
    <name type="scientific">Symplocastrum torsivum CPER-KK1</name>
    <dbReference type="NCBI Taxonomy" id="450513"/>
    <lineage>
        <taxon>Bacteria</taxon>
        <taxon>Bacillati</taxon>
        <taxon>Cyanobacteriota</taxon>
        <taxon>Cyanophyceae</taxon>
        <taxon>Oscillatoriophycideae</taxon>
        <taxon>Oscillatoriales</taxon>
        <taxon>Microcoleaceae</taxon>
        <taxon>Symplocastrum</taxon>
    </lineage>
</organism>
<dbReference type="EMBL" id="JAHHIF010000032">
    <property type="protein sequence ID" value="MBW4546943.1"/>
    <property type="molecule type" value="Genomic_DNA"/>
</dbReference>
<accession>A0A951UAW6</accession>
<dbReference type="InterPro" id="IPR058651">
    <property type="entry name" value="HTH_VMAP-M9"/>
</dbReference>
<feature type="domain" description="Response regulatory" evidence="8">
    <location>
        <begin position="109"/>
        <end position="225"/>
    </location>
</feature>
<evidence type="ECO:0000256" key="6">
    <source>
        <dbReference type="PROSITE-ProRule" id="PRU00169"/>
    </source>
</evidence>
<dbReference type="InterPro" id="IPR011006">
    <property type="entry name" value="CheY-like_superfamily"/>
</dbReference>
<feature type="modified residue" description="4-aspartylphosphate" evidence="6">
    <location>
        <position position="158"/>
    </location>
</feature>
<dbReference type="Proteomes" id="UP000753908">
    <property type="component" value="Unassembled WGS sequence"/>
</dbReference>
<evidence type="ECO:0000256" key="5">
    <source>
        <dbReference type="ARBA" id="ARBA00023163"/>
    </source>
</evidence>
<dbReference type="PANTHER" id="PTHR48111">
    <property type="entry name" value="REGULATOR OF RPOS"/>
    <property type="match status" value="1"/>
</dbReference>
<reference evidence="9" key="1">
    <citation type="submission" date="2021-05" db="EMBL/GenBank/DDBJ databases">
        <authorList>
            <person name="Pietrasiak N."/>
            <person name="Ward R."/>
            <person name="Stajich J.E."/>
            <person name="Kurbessoian T."/>
        </authorList>
    </citation>
    <scope>NUCLEOTIDE SEQUENCE</scope>
    <source>
        <strain evidence="9">CPER-KK1</strain>
    </source>
</reference>
<protein>
    <submittedName>
        <fullName evidence="9">Response regulator</fullName>
    </submittedName>
</protein>
<dbReference type="InterPro" id="IPR039420">
    <property type="entry name" value="WalR-like"/>
</dbReference>
<dbReference type="SMART" id="SM00448">
    <property type="entry name" value="REC"/>
    <property type="match status" value="1"/>
</dbReference>
<evidence type="ECO:0000256" key="2">
    <source>
        <dbReference type="ARBA" id="ARBA00023012"/>
    </source>
</evidence>
<dbReference type="CDD" id="cd19920">
    <property type="entry name" value="REC_PA4781-like"/>
    <property type="match status" value="1"/>
</dbReference>
<keyword evidence="5" id="KW-0804">Transcription</keyword>
<dbReference type="Gene3D" id="3.40.50.2300">
    <property type="match status" value="1"/>
</dbReference>
<keyword evidence="3" id="KW-0805">Transcription regulation</keyword>
<dbReference type="PROSITE" id="PS50110">
    <property type="entry name" value="RESPONSE_REGULATORY"/>
    <property type="match status" value="1"/>
</dbReference>
<proteinExistence type="predicted"/>
<keyword evidence="2" id="KW-0902">Two-component regulatory system</keyword>
<comment type="caution">
    <text evidence="9">The sequence shown here is derived from an EMBL/GenBank/DDBJ whole genome shotgun (WGS) entry which is preliminary data.</text>
</comment>
<evidence type="ECO:0000256" key="4">
    <source>
        <dbReference type="ARBA" id="ARBA00023125"/>
    </source>
</evidence>
<dbReference type="SUPFAM" id="SSF52172">
    <property type="entry name" value="CheY-like"/>
    <property type="match status" value="1"/>
</dbReference>